<proteinExistence type="predicted"/>
<sequence length="246" mass="27905">MKHILIGHRGVPSAAPENTLSSFKMAEKIGVPWIECDVEVLGDGTVVLSHDATLDRCTDHTGLLADLKKSDLTTIDAGSWFGNEFNGERIPSLEDFIGYINTTRLSVNLEIKSCADTALTQMLIDGVIAQLKKQWEKDRPLLVSSFHHDVLMTLKKQMPDILVACLFEQQDTEQHWIKNMEQTEATIIHPKNEGLTQQQILAMKARGYKINVWTVNNLNRAKELYDWGVDGIFTDIPQHFPMYYHQ</sequence>
<dbReference type="InterPro" id="IPR030395">
    <property type="entry name" value="GP_PDE_dom"/>
</dbReference>
<dbReference type="AlphaFoldDB" id="A0A2H9TAJ1"/>
<dbReference type="InterPro" id="IPR017946">
    <property type="entry name" value="PLC-like_Pdiesterase_TIM-brl"/>
</dbReference>
<dbReference type="GO" id="GO:0006629">
    <property type="term" value="P:lipid metabolic process"/>
    <property type="evidence" value="ECO:0007669"/>
    <property type="project" value="InterPro"/>
</dbReference>
<feature type="domain" description="GP-PDE" evidence="1">
    <location>
        <begin position="3"/>
        <end position="244"/>
    </location>
</feature>
<gene>
    <name evidence="2" type="primary">ugpQ</name>
    <name evidence="2" type="ORF">CI610_00863</name>
</gene>
<evidence type="ECO:0000313" key="2">
    <source>
        <dbReference type="EMBL" id="PJE80138.1"/>
    </source>
</evidence>
<keyword evidence="2" id="KW-0378">Hydrolase</keyword>
<dbReference type="PANTHER" id="PTHR46211">
    <property type="entry name" value="GLYCEROPHOSPHORYL DIESTER PHOSPHODIESTERASE"/>
    <property type="match status" value="1"/>
</dbReference>
<name>A0A2H9TAJ1_9ZZZZ</name>
<dbReference type="SUPFAM" id="SSF51695">
    <property type="entry name" value="PLC-like phosphodiesterases"/>
    <property type="match status" value="1"/>
</dbReference>
<dbReference type="PANTHER" id="PTHR46211:SF1">
    <property type="entry name" value="GLYCEROPHOSPHODIESTER PHOSPHODIESTERASE, CYTOPLASMIC"/>
    <property type="match status" value="1"/>
</dbReference>
<dbReference type="PROSITE" id="PS51704">
    <property type="entry name" value="GP_PDE"/>
    <property type="match status" value="1"/>
</dbReference>
<dbReference type="Pfam" id="PF03009">
    <property type="entry name" value="GDPD"/>
    <property type="match status" value="1"/>
</dbReference>
<reference evidence="2" key="1">
    <citation type="journal article" date="2017" name="Appl. Environ. Microbiol.">
        <title>Molecular characterization of an Endozoicomonas-like organism causing infection in king scallop Pecten maximus L.</title>
        <authorList>
            <person name="Cano I."/>
            <person name="van Aerle R."/>
            <person name="Ross S."/>
            <person name="Verner-Jeffreys D.W."/>
            <person name="Paley R.K."/>
            <person name="Rimmer G."/>
            <person name="Ryder D."/>
            <person name="Hooper P."/>
            <person name="Stone D."/>
            <person name="Feist S.W."/>
        </authorList>
    </citation>
    <scope>NUCLEOTIDE SEQUENCE</scope>
</reference>
<dbReference type="EMBL" id="NSIT01000030">
    <property type="protein sequence ID" value="PJE80138.1"/>
    <property type="molecule type" value="Genomic_DNA"/>
</dbReference>
<dbReference type="Gene3D" id="3.20.20.190">
    <property type="entry name" value="Phosphatidylinositol (PI) phosphodiesterase"/>
    <property type="match status" value="1"/>
</dbReference>
<organism evidence="2">
    <name type="scientific">invertebrate metagenome</name>
    <dbReference type="NCBI Taxonomy" id="1711999"/>
    <lineage>
        <taxon>unclassified sequences</taxon>
        <taxon>metagenomes</taxon>
        <taxon>organismal metagenomes</taxon>
    </lineage>
</organism>
<accession>A0A2H9TAJ1</accession>
<comment type="caution">
    <text evidence="2">The sequence shown here is derived from an EMBL/GenBank/DDBJ whole genome shotgun (WGS) entry which is preliminary data.</text>
</comment>
<dbReference type="GO" id="GO:0008889">
    <property type="term" value="F:glycerophosphodiester phosphodiesterase activity"/>
    <property type="evidence" value="ECO:0007669"/>
    <property type="project" value="UniProtKB-EC"/>
</dbReference>
<protein>
    <submittedName>
        <fullName evidence="2">Glycerophosphodiester phosphodiesterase, cytoplasmic</fullName>
        <ecNumber evidence="2">3.1.4.46</ecNumber>
    </submittedName>
</protein>
<evidence type="ECO:0000259" key="1">
    <source>
        <dbReference type="PROSITE" id="PS51704"/>
    </source>
</evidence>
<dbReference type="EC" id="3.1.4.46" evidence="2"/>